<dbReference type="WBParaSite" id="jg25057">
    <property type="protein sequence ID" value="jg25057"/>
    <property type="gene ID" value="jg25057"/>
</dbReference>
<evidence type="ECO:0000313" key="3">
    <source>
        <dbReference type="WBParaSite" id="jg25057"/>
    </source>
</evidence>
<dbReference type="AlphaFoldDB" id="A0A915E240"/>
<sequence>MADTAVVANDSTGGGDGSSFLFHSSLTAAPQINGMGGGGGDTGLYTNHSQQPISKVEYSFPSFYNSPLDYMGASTSAASSSAATENPFKHYFHPNNKRR</sequence>
<keyword evidence="2" id="KW-1185">Reference proteome</keyword>
<proteinExistence type="predicted"/>
<protein>
    <submittedName>
        <fullName evidence="3">Uncharacterized protein</fullName>
    </submittedName>
</protein>
<accession>A0A915E240</accession>
<organism evidence="2 3">
    <name type="scientific">Ditylenchus dipsaci</name>
    <dbReference type="NCBI Taxonomy" id="166011"/>
    <lineage>
        <taxon>Eukaryota</taxon>
        <taxon>Metazoa</taxon>
        <taxon>Ecdysozoa</taxon>
        <taxon>Nematoda</taxon>
        <taxon>Chromadorea</taxon>
        <taxon>Rhabditida</taxon>
        <taxon>Tylenchina</taxon>
        <taxon>Tylenchomorpha</taxon>
        <taxon>Sphaerularioidea</taxon>
        <taxon>Anguinidae</taxon>
        <taxon>Anguininae</taxon>
        <taxon>Ditylenchus</taxon>
    </lineage>
</organism>
<feature type="region of interest" description="Disordered" evidence="1">
    <location>
        <begin position="1"/>
        <end position="20"/>
    </location>
</feature>
<feature type="compositionally biased region" description="Basic residues" evidence="1">
    <location>
        <begin position="90"/>
        <end position="99"/>
    </location>
</feature>
<dbReference type="Proteomes" id="UP000887574">
    <property type="component" value="Unplaced"/>
</dbReference>
<evidence type="ECO:0000313" key="2">
    <source>
        <dbReference type="Proteomes" id="UP000887574"/>
    </source>
</evidence>
<name>A0A915E240_9BILA</name>
<feature type="region of interest" description="Disordered" evidence="1">
    <location>
        <begin position="79"/>
        <end position="99"/>
    </location>
</feature>
<reference evidence="3" key="1">
    <citation type="submission" date="2022-11" db="UniProtKB">
        <authorList>
            <consortium name="WormBaseParasite"/>
        </authorList>
    </citation>
    <scope>IDENTIFICATION</scope>
</reference>
<evidence type="ECO:0000256" key="1">
    <source>
        <dbReference type="SAM" id="MobiDB-lite"/>
    </source>
</evidence>